<sequence>MAATEPTLAITRLFSRKDALNESRLEAAQEPASAAPGEVLLRLDRFALTTNNITYAAFGEAMQYWDFFPTGQPQWGHMPVWGFADVVASGVDGIAPGERFYGYFPIASHLRMQPGRVTARGFYDAAAHRARLTSAYNQYTRVQNDAAYAPELEHYQMLYRPLFITSFMLADFLEDNRFFGARRLVVSSASSKTAYGTAFCLRDIDGIALTGLTSARNRAFVEDLGCYGSTVTYDELASMPVDEPTLYVDFSGDESLRARVHAHVGDSLVYDCFAGSTQNTGFLRDLRLPGPRPEFYFAPVQIRKRNADWGPQEVNRRFNAAQRRFIDHARDPANRWLALVEERGFEAAQARIARLAAGSGAPQEGYVVVVG</sequence>
<reference evidence="1" key="1">
    <citation type="submission" date="2016-09" db="EMBL/GenBank/DDBJ databases">
        <authorList>
            <person name="Capua I."/>
            <person name="De Benedictis P."/>
            <person name="Joannis T."/>
            <person name="Lombin L.H."/>
            <person name="Cattoli G."/>
        </authorList>
    </citation>
    <scope>NUCLEOTIDE SEQUENCE</scope>
    <source>
        <strain evidence="1">B9</strain>
    </source>
</reference>
<dbReference type="AlphaFoldDB" id="A0A1K0JI07"/>
<organism evidence="1">
    <name type="scientific">Cupriavidus necator</name>
    <name type="common">Alcaligenes eutrophus</name>
    <name type="synonym">Ralstonia eutropha</name>
    <dbReference type="NCBI Taxonomy" id="106590"/>
    <lineage>
        <taxon>Bacteria</taxon>
        <taxon>Pseudomonadati</taxon>
        <taxon>Pseudomonadota</taxon>
        <taxon>Betaproteobacteria</taxon>
        <taxon>Burkholderiales</taxon>
        <taxon>Burkholderiaceae</taxon>
        <taxon>Cupriavidus</taxon>
    </lineage>
</organism>
<dbReference type="Pfam" id="PF11017">
    <property type="entry name" value="DUF2855"/>
    <property type="match status" value="1"/>
</dbReference>
<gene>
    <name evidence="1" type="ORF">CNECB9_50006</name>
</gene>
<evidence type="ECO:0008006" key="2">
    <source>
        <dbReference type="Google" id="ProtNLM"/>
    </source>
</evidence>
<protein>
    <recommendedName>
        <fullName evidence="2">DUF2855 family protein</fullName>
    </recommendedName>
</protein>
<evidence type="ECO:0000313" key="1">
    <source>
        <dbReference type="EMBL" id="SCU90538.1"/>
    </source>
</evidence>
<name>A0A1K0JI07_CUPNE</name>
<accession>A0A1K0JI07</accession>
<dbReference type="EMBL" id="FMSH01000445">
    <property type="protein sequence ID" value="SCU90538.1"/>
    <property type="molecule type" value="Genomic_DNA"/>
</dbReference>
<dbReference type="InterPro" id="IPR021276">
    <property type="entry name" value="DUF2855"/>
</dbReference>
<dbReference type="RefSeq" id="WP_340528787.1">
    <property type="nucleotide sequence ID" value="NZ_FMSH01000445.1"/>
</dbReference>
<proteinExistence type="predicted"/>